<organism evidence="2 3">
    <name type="scientific">Bradyrhizobium canariense</name>
    <dbReference type="NCBI Taxonomy" id="255045"/>
    <lineage>
        <taxon>Bacteria</taxon>
        <taxon>Pseudomonadati</taxon>
        <taxon>Pseudomonadota</taxon>
        <taxon>Alphaproteobacteria</taxon>
        <taxon>Hyphomicrobiales</taxon>
        <taxon>Nitrobacteraceae</taxon>
        <taxon>Bradyrhizobium</taxon>
    </lineage>
</organism>
<dbReference type="EMBL" id="NAFI01000179">
    <property type="protein sequence ID" value="OSJ06358.1"/>
    <property type="molecule type" value="Genomic_DNA"/>
</dbReference>
<comment type="caution">
    <text evidence="2">The sequence shown here is derived from an EMBL/GenBank/DDBJ whole genome shotgun (WGS) entry which is preliminary data.</text>
</comment>
<protein>
    <submittedName>
        <fullName evidence="2">Uncharacterized protein</fullName>
    </submittedName>
</protein>
<name>A0A1X3EDJ7_9BRAD</name>
<reference evidence="2 3" key="1">
    <citation type="submission" date="2017-03" db="EMBL/GenBank/DDBJ databases">
        <title>Whole genome sequences of fourteen strains of Bradyrhizobium canariense and one strain of Bradyrhizobium japonicum isolated from Lupinus (Papilionoideae: Genisteae) species in Algeria.</title>
        <authorList>
            <person name="Crovadore J."/>
            <person name="Chekireb D."/>
            <person name="Brachmann A."/>
            <person name="Chablais R."/>
            <person name="Cochard B."/>
            <person name="Lefort F."/>
        </authorList>
    </citation>
    <scope>NUCLEOTIDE SEQUENCE [LARGE SCALE GENOMIC DNA]</scope>
    <source>
        <strain evidence="2 3">UBMA195</strain>
    </source>
</reference>
<evidence type="ECO:0000256" key="1">
    <source>
        <dbReference type="SAM" id="Phobius"/>
    </source>
</evidence>
<keyword evidence="1" id="KW-0472">Membrane</keyword>
<evidence type="ECO:0000313" key="2">
    <source>
        <dbReference type="EMBL" id="OSJ06358.1"/>
    </source>
</evidence>
<dbReference type="Proteomes" id="UP000193553">
    <property type="component" value="Unassembled WGS sequence"/>
</dbReference>
<evidence type="ECO:0000313" key="3">
    <source>
        <dbReference type="Proteomes" id="UP000193553"/>
    </source>
</evidence>
<keyword evidence="1" id="KW-0812">Transmembrane</keyword>
<accession>A0A1X3EDJ7</accession>
<sequence length="83" mass="9481">MGSLPGDRPILYDNQRTIGRSHSMLASIMFGLVIVTLMMWCGRVTANFAAQRGRSRRIWFIWGALLFPLFPAQWFVLGLLPKK</sequence>
<feature type="transmembrane region" description="Helical" evidence="1">
    <location>
        <begin position="24"/>
        <end position="46"/>
    </location>
</feature>
<gene>
    <name evidence="2" type="ORF">BSZ18_22295</name>
</gene>
<dbReference type="AlphaFoldDB" id="A0A1X3EDJ7"/>
<feature type="transmembrane region" description="Helical" evidence="1">
    <location>
        <begin position="58"/>
        <end position="80"/>
    </location>
</feature>
<proteinExistence type="predicted"/>
<keyword evidence="1" id="KW-1133">Transmembrane helix</keyword>